<proteinExistence type="predicted"/>
<feature type="region of interest" description="Disordered" evidence="8">
    <location>
        <begin position="78"/>
        <end position="112"/>
    </location>
</feature>
<dbReference type="InterPro" id="IPR003369">
    <property type="entry name" value="TatA/B/E"/>
</dbReference>
<dbReference type="GO" id="GO:0015031">
    <property type="term" value="P:protein transport"/>
    <property type="evidence" value="ECO:0007669"/>
    <property type="project" value="UniProtKB-KW"/>
</dbReference>
<dbReference type="AlphaFoldDB" id="A0A6J7I6D1"/>
<keyword evidence="4" id="KW-0653">Protein transport</keyword>
<evidence type="ECO:0000256" key="5">
    <source>
        <dbReference type="ARBA" id="ARBA00022989"/>
    </source>
</evidence>
<dbReference type="GO" id="GO:0016020">
    <property type="term" value="C:membrane"/>
    <property type="evidence" value="ECO:0007669"/>
    <property type="project" value="UniProtKB-ARBA"/>
</dbReference>
<dbReference type="Gene3D" id="1.20.5.3310">
    <property type="match status" value="1"/>
</dbReference>
<evidence type="ECO:0000256" key="2">
    <source>
        <dbReference type="ARBA" id="ARBA00022448"/>
    </source>
</evidence>
<organism evidence="9">
    <name type="scientific">freshwater metagenome</name>
    <dbReference type="NCBI Taxonomy" id="449393"/>
    <lineage>
        <taxon>unclassified sequences</taxon>
        <taxon>metagenomes</taxon>
        <taxon>ecological metagenomes</taxon>
    </lineage>
</organism>
<dbReference type="EMBL" id="CAFBNB010000065">
    <property type="protein sequence ID" value="CAB4926047.1"/>
    <property type="molecule type" value="Genomic_DNA"/>
</dbReference>
<gene>
    <name evidence="9" type="ORF">UFOPK3720_00479</name>
</gene>
<keyword evidence="3" id="KW-0812">Transmembrane</keyword>
<evidence type="ECO:0000256" key="8">
    <source>
        <dbReference type="SAM" id="MobiDB-lite"/>
    </source>
</evidence>
<reference evidence="9" key="1">
    <citation type="submission" date="2020-05" db="EMBL/GenBank/DDBJ databases">
        <authorList>
            <person name="Chiriac C."/>
            <person name="Salcher M."/>
            <person name="Ghai R."/>
            <person name="Kavagutti S V."/>
        </authorList>
    </citation>
    <scope>NUCLEOTIDE SEQUENCE</scope>
</reference>
<keyword evidence="6" id="KW-0811">Translocation</keyword>
<evidence type="ECO:0000256" key="6">
    <source>
        <dbReference type="ARBA" id="ARBA00023010"/>
    </source>
</evidence>
<keyword evidence="5" id="KW-1133">Transmembrane helix</keyword>
<dbReference type="Pfam" id="PF02416">
    <property type="entry name" value="TatA_B_E"/>
    <property type="match status" value="1"/>
</dbReference>
<evidence type="ECO:0000256" key="4">
    <source>
        <dbReference type="ARBA" id="ARBA00022927"/>
    </source>
</evidence>
<evidence type="ECO:0000256" key="3">
    <source>
        <dbReference type="ARBA" id="ARBA00022692"/>
    </source>
</evidence>
<keyword evidence="7" id="KW-0472">Membrane</keyword>
<evidence type="ECO:0000313" key="9">
    <source>
        <dbReference type="EMBL" id="CAB4926047.1"/>
    </source>
</evidence>
<dbReference type="PRINTS" id="PR01506">
    <property type="entry name" value="TATBPROTEIN"/>
</dbReference>
<name>A0A6J7I6D1_9ZZZZ</name>
<evidence type="ECO:0000256" key="1">
    <source>
        <dbReference type="ARBA" id="ARBA00004167"/>
    </source>
</evidence>
<keyword evidence="2" id="KW-0813">Transport</keyword>
<protein>
    <submittedName>
        <fullName evidence="9">Unannotated protein</fullName>
    </submittedName>
</protein>
<evidence type="ECO:0000256" key="7">
    <source>
        <dbReference type="ARBA" id="ARBA00023136"/>
    </source>
</evidence>
<sequence>MFDIGIGEIMILAVLGLLVFGPERLPKAAADAARMLKQVRGMAANARQDLADSAGIDMSETVNAVRSLGDLHPRKLATGLFADDDQTPRSGPATPGSPALQPLRPAFDPDAT</sequence>
<comment type="subcellular location">
    <subcellularLocation>
        <location evidence="1">Membrane</location>
        <topology evidence="1">Single-pass membrane protein</topology>
    </subcellularLocation>
</comment>
<accession>A0A6J7I6D1</accession>